<protein>
    <submittedName>
        <fullName evidence="1">Uncharacterized protein</fullName>
    </submittedName>
</protein>
<proteinExistence type="predicted"/>
<gene>
    <name evidence="1" type="ORF">BD410DRAFT_808987</name>
</gene>
<name>A0A4Y7PKK5_9AGAM</name>
<dbReference type="VEuPathDB" id="FungiDB:BD410DRAFT_808987"/>
<keyword evidence="2" id="KW-1185">Reference proteome</keyword>
<evidence type="ECO:0000313" key="2">
    <source>
        <dbReference type="Proteomes" id="UP000294933"/>
    </source>
</evidence>
<reference evidence="1 2" key="1">
    <citation type="submission" date="2018-06" db="EMBL/GenBank/DDBJ databases">
        <title>A transcriptomic atlas of mushroom development highlights an independent origin of complex multicellularity.</title>
        <authorList>
            <consortium name="DOE Joint Genome Institute"/>
            <person name="Krizsan K."/>
            <person name="Almasi E."/>
            <person name="Merenyi Z."/>
            <person name="Sahu N."/>
            <person name="Viragh M."/>
            <person name="Koszo T."/>
            <person name="Mondo S."/>
            <person name="Kiss B."/>
            <person name="Balint B."/>
            <person name="Kues U."/>
            <person name="Barry K."/>
            <person name="Hegedus J.C."/>
            <person name="Henrissat B."/>
            <person name="Johnson J."/>
            <person name="Lipzen A."/>
            <person name="Ohm R."/>
            <person name="Nagy I."/>
            <person name="Pangilinan J."/>
            <person name="Yan J."/>
            <person name="Xiong Y."/>
            <person name="Grigoriev I.V."/>
            <person name="Hibbett D.S."/>
            <person name="Nagy L.G."/>
        </authorList>
    </citation>
    <scope>NUCLEOTIDE SEQUENCE [LARGE SCALE GENOMIC DNA]</scope>
    <source>
        <strain evidence="1 2">SZMC22713</strain>
    </source>
</reference>
<organism evidence="1 2">
    <name type="scientific">Rickenella mellea</name>
    <dbReference type="NCBI Taxonomy" id="50990"/>
    <lineage>
        <taxon>Eukaryota</taxon>
        <taxon>Fungi</taxon>
        <taxon>Dikarya</taxon>
        <taxon>Basidiomycota</taxon>
        <taxon>Agaricomycotina</taxon>
        <taxon>Agaricomycetes</taxon>
        <taxon>Hymenochaetales</taxon>
        <taxon>Rickenellaceae</taxon>
        <taxon>Rickenella</taxon>
    </lineage>
</organism>
<evidence type="ECO:0000313" key="1">
    <source>
        <dbReference type="EMBL" id="TDL15362.1"/>
    </source>
</evidence>
<dbReference type="EMBL" id="ML170278">
    <property type="protein sequence ID" value="TDL15362.1"/>
    <property type="molecule type" value="Genomic_DNA"/>
</dbReference>
<sequence length="219" mass="24221">MQCKNAKRHKVGYVIIADDDSRQNATLKFSICTVSARILDKQGETKTLGISRRSQRRSSPISGEACIQLGIRQSYRKYENPASRLQVASDSADTVSAPNATPGLLWIFCAAPVSLIHLLGQSDLIPFPRHSASRMILFHVLIMELEGQYLVDAAVFRDSVDDQHTPWIAIQIVDGNFPGKVAKSWEITKLMVLRIQIRSAGLVRHAQGRKRSTAVLGGD</sequence>
<dbReference type="AlphaFoldDB" id="A0A4Y7PKK5"/>
<dbReference type="Proteomes" id="UP000294933">
    <property type="component" value="Unassembled WGS sequence"/>
</dbReference>
<accession>A0A4Y7PKK5</accession>